<keyword evidence="3" id="KW-0274">FAD</keyword>
<evidence type="ECO:0000256" key="3">
    <source>
        <dbReference type="ARBA" id="ARBA00022827"/>
    </source>
</evidence>
<dbReference type="RefSeq" id="WP_277271757.1">
    <property type="nucleotide sequence ID" value="NZ_DYXE01000036.1"/>
</dbReference>
<evidence type="ECO:0000256" key="2">
    <source>
        <dbReference type="ARBA" id="ARBA00022630"/>
    </source>
</evidence>
<feature type="domain" description="RsdA/BaiN/AoA(So)-like insert" evidence="5">
    <location>
        <begin position="195"/>
        <end position="360"/>
    </location>
</feature>
<feature type="domain" description="RsdA/BaiN/AoA(So)-like Rossmann fold-like" evidence="4">
    <location>
        <begin position="3"/>
        <end position="413"/>
    </location>
</feature>
<comment type="caution">
    <text evidence="6">The sequence shown here is derived from an EMBL/GenBank/DDBJ whole genome shotgun (WGS) entry which is preliminary data.</text>
</comment>
<dbReference type="SUPFAM" id="SSF51905">
    <property type="entry name" value="FAD/NAD(P)-binding domain"/>
    <property type="match status" value="1"/>
</dbReference>
<dbReference type="InterPro" id="IPR057661">
    <property type="entry name" value="RsdA/BaiN/AoA(So)_Rossmann"/>
</dbReference>
<sequence>MKHIAIIGGGVSGMAAAIAAAEQDPSARITILEHKSQLGKKILVTGNGHCNLANTHLTPDCYRSEDPRFIQAVIQKNSWQDTVRFFEDLGLPVRAKGNYLYPRSGQASSVLRVMTRRLKELGVEICLDTHITKIIPKGTGFQIYAGSKTCQSQKKICNADRVILACGGKAAPVQGSDGTGYDLAKSFGHTIVPVVPALVQLKVEDSPFVKASGVRTDGKVSVYVDGKVCSEDSGELQLTSYGISGIPVFQVSRYAAKGLYERKQVRLSVDFVPELSDRELLSLFRKRAEALLRSPRLTLEEFLLGFFPDKLIVPLLKQAGLSGRIRVPDLERYHLDKLVSACKHTCLTVTDTNGFESAQVCAGGVSTAEIDPDTMESRLRKGLYLAGELTDADGICGGYNICWAVTTGRLAGRSAVL</sequence>
<evidence type="ECO:0000313" key="6">
    <source>
        <dbReference type="EMBL" id="HJH49353.1"/>
    </source>
</evidence>
<dbReference type="Gene3D" id="1.10.8.260">
    <property type="entry name" value="HI0933 insert domain-like"/>
    <property type="match status" value="1"/>
</dbReference>
<gene>
    <name evidence="6" type="ORF">K8V39_03725</name>
</gene>
<dbReference type="Proteomes" id="UP000813420">
    <property type="component" value="Unassembled WGS sequence"/>
</dbReference>
<reference evidence="6" key="2">
    <citation type="submission" date="2021-09" db="EMBL/GenBank/DDBJ databases">
        <authorList>
            <person name="Gilroy R."/>
        </authorList>
    </citation>
    <scope>NUCLEOTIDE SEQUENCE</scope>
    <source>
        <strain evidence="6">USAMLcec4-12693</strain>
    </source>
</reference>
<keyword evidence="2" id="KW-0285">Flavoprotein</keyword>
<dbReference type="PANTHER" id="PTHR42887:SF2">
    <property type="entry name" value="OS12G0638800 PROTEIN"/>
    <property type="match status" value="1"/>
</dbReference>
<dbReference type="EMBL" id="DYXE01000036">
    <property type="protein sequence ID" value="HJH49353.1"/>
    <property type="molecule type" value="Genomic_DNA"/>
</dbReference>
<dbReference type="InterPro" id="IPR055178">
    <property type="entry name" value="RsdA/BaiN/AoA(So)-like_dom"/>
</dbReference>
<dbReference type="PRINTS" id="PR00368">
    <property type="entry name" value="FADPNR"/>
</dbReference>
<dbReference type="AlphaFoldDB" id="A0A9D3AIX0"/>
<dbReference type="Gene3D" id="2.40.30.10">
    <property type="entry name" value="Translation factors"/>
    <property type="match status" value="1"/>
</dbReference>
<dbReference type="PRINTS" id="PR00411">
    <property type="entry name" value="PNDRDTASEI"/>
</dbReference>
<dbReference type="InterPro" id="IPR004792">
    <property type="entry name" value="BaiN-like"/>
</dbReference>
<reference evidence="6" key="1">
    <citation type="journal article" date="2021" name="PeerJ">
        <title>Extensive microbial diversity within the chicken gut microbiome revealed by metagenomics and culture.</title>
        <authorList>
            <person name="Gilroy R."/>
            <person name="Ravi A."/>
            <person name="Getino M."/>
            <person name="Pursley I."/>
            <person name="Horton D.L."/>
            <person name="Alikhan N.F."/>
            <person name="Baker D."/>
            <person name="Gharbi K."/>
            <person name="Hall N."/>
            <person name="Watson M."/>
            <person name="Adriaenssens E.M."/>
            <person name="Foster-Nyarko E."/>
            <person name="Jarju S."/>
            <person name="Secka A."/>
            <person name="Antonio M."/>
            <person name="Oren A."/>
            <person name="Chaudhuri R.R."/>
            <person name="La Ragione R."/>
            <person name="Hildebrand F."/>
            <person name="Pallen M.J."/>
        </authorList>
    </citation>
    <scope>NUCLEOTIDE SEQUENCE</scope>
    <source>
        <strain evidence="6">USAMLcec4-12693</strain>
    </source>
</reference>
<evidence type="ECO:0000313" key="7">
    <source>
        <dbReference type="Proteomes" id="UP000813420"/>
    </source>
</evidence>
<dbReference type="NCBIfam" id="TIGR00275">
    <property type="entry name" value="aminoacetone oxidase family FAD-binding enzyme"/>
    <property type="match status" value="1"/>
</dbReference>
<dbReference type="SUPFAM" id="SSF160996">
    <property type="entry name" value="HI0933 insert domain-like"/>
    <property type="match status" value="1"/>
</dbReference>
<proteinExistence type="predicted"/>
<dbReference type="InterPro" id="IPR036188">
    <property type="entry name" value="FAD/NAD-bd_sf"/>
</dbReference>
<dbReference type="InterPro" id="IPR023166">
    <property type="entry name" value="BaiN-like_dom_sf"/>
</dbReference>
<dbReference type="Pfam" id="PF03486">
    <property type="entry name" value="HI0933_like"/>
    <property type="match status" value="1"/>
</dbReference>
<evidence type="ECO:0000259" key="4">
    <source>
        <dbReference type="Pfam" id="PF03486"/>
    </source>
</evidence>
<organism evidence="6 7">
    <name type="scientific">Merdimonas faecis</name>
    <dbReference type="NCBI Taxonomy" id="1653435"/>
    <lineage>
        <taxon>Bacteria</taxon>
        <taxon>Bacillati</taxon>
        <taxon>Bacillota</taxon>
        <taxon>Clostridia</taxon>
        <taxon>Lachnospirales</taxon>
        <taxon>Lachnospiraceae</taxon>
        <taxon>Merdimonas</taxon>
    </lineage>
</organism>
<dbReference type="Pfam" id="PF22780">
    <property type="entry name" value="HI0933_like_1st"/>
    <property type="match status" value="1"/>
</dbReference>
<name>A0A9D3AIX0_9FIRM</name>
<evidence type="ECO:0000256" key="1">
    <source>
        <dbReference type="ARBA" id="ARBA00001974"/>
    </source>
</evidence>
<protein>
    <submittedName>
        <fullName evidence="6">NAD(P)/FAD-dependent oxidoreductase</fullName>
    </submittedName>
</protein>
<evidence type="ECO:0000259" key="5">
    <source>
        <dbReference type="Pfam" id="PF22780"/>
    </source>
</evidence>
<dbReference type="Gene3D" id="3.50.50.60">
    <property type="entry name" value="FAD/NAD(P)-binding domain"/>
    <property type="match status" value="1"/>
</dbReference>
<dbReference type="PANTHER" id="PTHR42887">
    <property type="entry name" value="OS12G0638800 PROTEIN"/>
    <property type="match status" value="1"/>
</dbReference>
<comment type="cofactor">
    <cofactor evidence="1">
        <name>FAD</name>
        <dbReference type="ChEBI" id="CHEBI:57692"/>
    </cofactor>
</comment>
<accession>A0A9D3AIX0</accession>